<name>A0A7D9D194_9GAMM</name>
<dbReference type="AlphaFoldDB" id="A0A7D9D194"/>
<accession>A0A7D9D194</accession>
<evidence type="ECO:0000313" key="2">
    <source>
        <dbReference type="EMBL" id="VUX55362.1"/>
    </source>
</evidence>
<reference evidence="2" key="1">
    <citation type="submission" date="2019-07" db="EMBL/GenBank/DDBJ databases">
        <authorList>
            <person name="Weber M."/>
            <person name="Kostadinov I."/>
            <person name="Kostadinov D I."/>
        </authorList>
    </citation>
    <scope>NUCLEOTIDE SEQUENCE</scope>
    <source>
        <strain evidence="2">Gfbio:sag-sample-m06:053724c1-46a9-4a36-b237-ea2bf867836b</strain>
    </source>
</reference>
<protein>
    <recommendedName>
        <fullName evidence="3">Type IV pilus assembly protein PilW</fullName>
    </recommendedName>
</protein>
<evidence type="ECO:0008006" key="3">
    <source>
        <dbReference type="Google" id="ProtNLM"/>
    </source>
</evidence>
<feature type="transmembrane region" description="Helical" evidence="1">
    <location>
        <begin position="21"/>
        <end position="41"/>
    </location>
</feature>
<sequence>MNNSMTLIYKCRQQGLGLVELMIAMTLSLLLSIAVISVFSANSRTFKQDENILRMQDDARHALREIAFELSMAGHYADLLIPGSVTPDDSLSLLTDCGPIGIADWMYQTVQPGTGQFLSIVAVDNASTGDAAANFTCIDASEFQGGSDIVSIKRVAGVRNVAPDNGHVYLRTNGTVGLLFQQPVSTTPAIAIPNPRADWEYRPSIFFIRNYADAPGDEIPTLCKKVLTGTTPAMTTECLATGIENLQVEYGIDTTEDGNANLFLPNPTIVQMQTVVSARIYILARTLNDDIRYENDKTYNVSNANPFSPGDGFHRRVLSTTVSIQNIRSLNALGY</sequence>
<keyword evidence="1" id="KW-1133">Transmembrane helix</keyword>
<keyword evidence="1" id="KW-0472">Membrane</keyword>
<organism evidence="2">
    <name type="scientific">uncultured Woeseiaceae bacterium</name>
    <dbReference type="NCBI Taxonomy" id="1983305"/>
    <lineage>
        <taxon>Bacteria</taxon>
        <taxon>Pseudomonadati</taxon>
        <taxon>Pseudomonadota</taxon>
        <taxon>Gammaproteobacteria</taxon>
        <taxon>Woeseiales</taxon>
        <taxon>Woeseiaceae</taxon>
        <taxon>environmental samples</taxon>
    </lineage>
</organism>
<proteinExistence type="predicted"/>
<evidence type="ECO:0000256" key="1">
    <source>
        <dbReference type="SAM" id="Phobius"/>
    </source>
</evidence>
<dbReference type="InterPro" id="IPR012902">
    <property type="entry name" value="N_methyl_site"/>
</dbReference>
<dbReference type="GO" id="GO:0043683">
    <property type="term" value="P:type IV pilus assembly"/>
    <property type="evidence" value="ECO:0007669"/>
    <property type="project" value="InterPro"/>
</dbReference>
<dbReference type="Pfam" id="PF07963">
    <property type="entry name" value="N_methyl"/>
    <property type="match status" value="1"/>
</dbReference>
<dbReference type="InterPro" id="IPR032092">
    <property type="entry name" value="PilW"/>
</dbReference>
<keyword evidence="1" id="KW-0812">Transmembrane</keyword>
<gene>
    <name evidence="2" type="ORF">JTBM06_V1_10080</name>
</gene>
<dbReference type="EMBL" id="LR633967">
    <property type="protein sequence ID" value="VUX55362.1"/>
    <property type="molecule type" value="Genomic_DNA"/>
</dbReference>
<dbReference type="Pfam" id="PF16074">
    <property type="entry name" value="PilW"/>
    <property type="match status" value="1"/>
</dbReference>